<organism evidence="5 6">
    <name type="scientific">Pseudoleptotrichia goodfellowii</name>
    <dbReference type="NCBI Taxonomy" id="157692"/>
    <lineage>
        <taxon>Bacteria</taxon>
        <taxon>Fusobacteriati</taxon>
        <taxon>Fusobacteriota</taxon>
        <taxon>Fusobacteriia</taxon>
        <taxon>Fusobacteriales</taxon>
        <taxon>Leptotrichiaceae</taxon>
        <taxon>Pseudoleptotrichia</taxon>
    </lineage>
</organism>
<dbReference type="GO" id="GO:0007155">
    <property type="term" value="P:cell adhesion"/>
    <property type="evidence" value="ECO:0007669"/>
    <property type="project" value="InterPro"/>
</dbReference>
<protein>
    <submittedName>
        <fullName evidence="5">Manganese-binding protein</fullName>
    </submittedName>
</protein>
<dbReference type="PANTHER" id="PTHR42953">
    <property type="entry name" value="HIGH-AFFINITY ZINC UPTAKE SYSTEM PROTEIN ZNUA-RELATED"/>
    <property type="match status" value="1"/>
</dbReference>
<dbReference type="Proteomes" id="UP000321606">
    <property type="component" value="Chromosome"/>
</dbReference>
<dbReference type="SUPFAM" id="SSF53807">
    <property type="entry name" value="Helical backbone' metal receptor"/>
    <property type="match status" value="1"/>
</dbReference>
<dbReference type="RefSeq" id="WP_026738058.1">
    <property type="nucleotide sequence ID" value="NZ_AP019822.1"/>
</dbReference>
<dbReference type="InterPro" id="IPR006128">
    <property type="entry name" value="Lipoprotein_PsaA-like"/>
</dbReference>
<dbReference type="STRING" id="714315.GCA_000516535_01824"/>
<dbReference type="EMBL" id="AP019822">
    <property type="protein sequence ID" value="BBM36871.1"/>
    <property type="molecule type" value="Genomic_DNA"/>
</dbReference>
<sequence>MKKVLLVISMIFMSVISYGKMKVGVTLQPYYSYVSNIVGDKMEVIPVIRGDLYDSHSYRPRPEDIKKMSTLNILVVNGVGHDEFVYDIVKAAKMNGKVKIINANKGVSLMSVSGMRGKTKIVNPHTFISITTSIQQVYTIAKELGQIDPANKDYYNKNAQAYAQRLRNLKAAAIKKVSHLKNLDMRIATSHAGYDYLLSEFGLKVRAVIEPAHGVEPSASDIKAMIDIMKRDKIDVLFVDAQVQNKYSTTIQKATGVRIKSLSHMSSGPYTKDSFEKFMQYNLDSLTNAMLEVAKAKGK</sequence>
<evidence type="ECO:0000313" key="6">
    <source>
        <dbReference type="Proteomes" id="UP000321606"/>
    </source>
</evidence>
<dbReference type="OrthoDB" id="9810636at2"/>
<evidence type="ECO:0000256" key="2">
    <source>
        <dbReference type="ARBA" id="ARBA00022448"/>
    </source>
</evidence>
<dbReference type="Pfam" id="PF01297">
    <property type="entry name" value="ZnuA"/>
    <property type="match status" value="1"/>
</dbReference>
<evidence type="ECO:0000313" key="5">
    <source>
        <dbReference type="EMBL" id="BBM36871.1"/>
    </source>
</evidence>
<proteinExistence type="inferred from homology"/>
<dbReference type="AlphaFoldDB" id="A0A510JEP2"/>
<dbReference type="GO" id="GO:0030001">
    <property type="term" value="P:metal ion transport"/>
    <property type="evidence" value="ECO:0007669"/>
    <property type="project" value="InterPro"/>
</dbReference>
<keyword evidence="3" id="KW-0732">Signal</keyword>
<dbReference type="InterPro" id="IPR006129">
    <property type="entry name" value="AdhesinB"/>
</dbReference>
<dbReference type="PRINTS" id="PR00690">
    <property type="entry name" value="ADHESNFAMILY"/>
</dbReference>
<dbReference type="GO" id="GO:0046872">
    <property type="term" value="F:metal ion binding"/>
    <property type="evidence" value="ECO:0007669"/>
    <property type="project" value="InterPro"/>
</dbReference>
<evidence type="ECO:0000256" key="4">
    <source>
        <dbReference type="RuleBase" id="RU003512"/>
    </source>
</evidence>
<dbReference type="Gene3D" id="3.40.50.1980">
    <property type="entry name" value="Nitrogenase molybdenum iron protein domain"/>
    <property type="match status" value="2"/>
</dbReference>
<dbReference type="PANTHER" id="PTHR42953:SF3">
    <property type="entry name" value="HIGH-AFFINITY ZINC UPTAKE SYSTEM PROTEIN ZNUA"/>
    <property type="match status" value="1"/>
</dbReference>
<dbReference type="PRINTS" id="PR00691">
    <property type="entry name" value="ADHESINB"/>
</dbReference>
<comment type="similarity">
    <text evidence="1 4">Belongs to the bacterial solute-binding protein 9 family.</text>
</comment>
<reference evidence="5 6" key="1">
    <citation type="submission" date="2019-07" db="EMBL/GenBank/DDBJ databases">
        <title>Complete Genome Sequence of Leptotrichia goodfellowii Strain JCM 16774.</title>
        <authorList>
            <person name="Watanabe S."/>
            <person name="Cui L."/>
        </authorList>
    </citation>
    <scope>NUCLEOTIDE SEQUENCE [LARGE SCALE GENOMIC DNA]</scope>
    <source>
        <strain evidence="5 6">JCM16774</strain>
    </source>
</reference>
<evidence type="ECO:0000256" key="1">
    <source>
        <dbReference type="ARBA" id="ARBA00011028"/>
    </source>
</evidence>
<accession>A0A510JEP2</accession>
<dbReference type="KEGG" id="lgo:JCM16774_1817"/>
<dbReference type="InterPro" id="IPR050492">
    <property type="entry name" value="Bact_metal-bind_prot9"/>
</dbReference>
<dbReference type="InterPro" id="IPR006127">
    <property type="entry name" value="ZnuA-like"/>
</dbReference>
<evidence type="ECO:0000256" key="3">
    <source>
        <dbReference type="ARBA" id="ARBA00022729"/>
    </source>
</evidence>
<name>A0A510JEP2_9FUSO</name>
<keyword evidence="2 4" id="KW-0813">Transport</keyword>
<gene>
    <name evidence="5" type="ORF">JCM16774_1817</name>
</gene>